<keyword evidence="3" id="KW-1185">Reference proteome</keyword>
<dbReference type="EMBL" id="JAINUG010000217">
    <property type="protein sequence ID" value="KAJ8387080.1"/>
    <property type="molecule type" value="Genomic_DNA"/>
</dbReference>
<sequence>MSTPPVPLPPVPREQRLKVTTPKPQRCPGESERIYSHLLGLFWRRESSRSSLPLSLLAREISAVPHRDRGAKWSTGAERCAACEPGAWRPETVCSGHQGAPLSASSAALQRSAPLCREETNGNAGRMLMRLTAATARLSE</sequence>
<accession>A0AAD7RN25</accession>
<evidence type="ECO:0000313" key="3">
    <source>
        <dbReference type="Proteomes" id="UP001221898"/>
    </source>
</evidence>
<organism evidence="2 3">
    <name type="scientific">Aldrovandia affinis</name>
    <dbReference type="NCBI Taxonomy" id="143900"/>
    <lineage>
        <taxon>Eukaryota</taxon>
        <taxon>Metazoa</taxon>
        <taxon>Chordata</taxon>
        <taxon>Craniata</taxon>
        <taxon>Vertebrata</taxon>
        <taxon>Euteleostomi</taxon>
        <taxon>Actinopterygii</taxon>
        <taxon>Neopterygii</taxon>
        <taxon>Teleostei</taxon>
        <taxon>Notacanthiformes</taxon>
        <taxon>Halosauridae</taxon>
        <taxon>Aldrovandia</taxon>
    </lineage>
</organism>
<name>A0AAD7RN25_9TELE</name>
<reference evidence="2" key="1">
    <citation type="journal article" date="2023" name="Science">
        <title>Genome structures resolve the early diversification of teleost fishes.</title>
        <authorList>
            <person name="Parey E."/>
            <person name="Louis A."/>
            <person name="Montfort J."/>
            <person name="Bouchez O."/>
            <person name="Roques C."/>
            <person name="Iampietro C."/>
            <person name="Lluch J."/>
            <person name="Castinel A."/>
            <person name="Donnadieu C."/>
            <person name="Desvignes T."/>
            <person name="Floi Bucao C."/>
            <person name="Jouanno E."/>
            <person name="Wen M."/>
            <person name="Mejri S."/>
            <person name="Dirks R."/>
            <person name="Jansen H."/>
            <person name="Henkel C."/>
            <person name="Chen W.J."/>
            <person name="Zahm M."/>
            <person name="Cabau C."/>
            <person name="Klopp C."/>
            <person name="Thompson A.W."/>
            <person name="Robinson-Rechavi M."/>
            <person name="Braasch I."/>
            <person name="Lecointre G."/>
            <person name="Bobe J."/>
            <person name="Postlethwait J.H."/>
            <person name="Berthelot C."/>
            <person name="Roest Crollius H."/>
            <person name="Guiguen Y."/>
        </authorList>
    </citation>
    <scope>NUCLEOTIDE SEQUENCE</scope>
    <source>
        <strain evidence="2">NC1722</strain>
    </source>
</reference>
<feature type="region of interest" description="Disordered" evidence="1">
    <location>
        <begin position="1"/>
        <end position="29"/>
    </location>
</feature>
<dbReference type="Proteomes" id="UP001221898">
    <property type="component" value="Unassembled WGS sequence"/>
</dbReference>
<gene>
    <name evidence="2" type="ORF">AAFF_G00160200</name>
</gene>
<evidence type="ECO:0000313" key="2">
    <source>
        <dbReference type="EMBL" id="KAJ8387080.1"/>
    </source>
</evidence>
<comment type="caution">
    <text evidence="2">The sequence shown here is derived from an EMBL/GenBank/DDBJ whole genome shotgun (WGS) entry which is preliminary data.</text>
</comment>
<proteinExistence type="predicted"/>
<protein>
    <submittedName>
        <fullName evidence="2">Uncharacterized protein</fullName>
    </submittedName>
</protein>
<dbReference type="AlphaFoldDB" id="A0AAD7RN25"/>
<evidence type="ECO:0000256" key="1">
    <source>
        <dbReference type="SAM" id="MobiDB-lite"/>
    </source>
</evidence>
<feature type="compositionally biased region" description="Pro residues" evidence="1">
    <location>
        <begin position="1"/>
        <end position="12"/>
    </location>
</feature>